<accession>A0A5C6NDK3</accession>
<proteinExistence type="inferred from homology"/>
<comment type="catalytic activity">
    <reaction evidence="14">
        <text>a 1,2-diacyl-sn-glycero-3-phosphoethanolamine + L-serine = a 1,2-diacyl-sn-glycero-3-phospho-L-serine + ethanolamine</text>
        <dbReference type="Rhea" id="RHEA:27606"/>
        <dbReference type="ChEBI" id="CHEBI:33384"/>
        <dbReference type="ChEBI" id="CHEBI:57262"/>
        <dbReference type="ChEBI" id="CHEBI:57603"/>
        <dbReference type="ChEBI" id="CHEBI:64612"/>
        <dbReference type="EC" id="2.7.8.29"/>
    </reaction>
    <physiologicalReaction direction="left-to-right" evidence="14">
        <dbReference type="Rhea" id="RHEA:27607"/>
    </physiologicalReaction>
</comment>
<feature type="transmembrane region" description="Helical" evidence="15">
    <location>
        <begin position="173"/>
        <end position="192"/>
    </location>
</feature>
<comment type="function">
    <text evidence="15">Catalyzes a base-exchange reaction in which the polar head group of phosphatidylethanolamine (PE) is replaced by L-serine.</text>
</comment>
<evidence type="ECO:0000256" key="11">
    <source>
        <dbReference type="ARBA" id="ARBA00023136"/>
    </source>
</evidence>
<evidence type="ECO:0000256" key="12">
    <source>
        <dbReference type="ARBA" id="ARBA00023209"/>
    </source>
</evidence>
<dbReference type="PANTHER" id="PTHR15362">
    <property type="entry name" value="PHOSPHATIDYLINOSITOL SYNTHASE"/>
    <property type="match status" value="1"/>
</dbReference>
<dbReference type="UniPathway" id="UPA00948"/>
<evidence type="ECO:0000256" key="5">
    <source>
        <dbReference type="ARBA" id="ARBA00022516"/>
    </source>
</evidence>
<dbReference type="EC" id="2.7.8.29" evidence="15"/>
<gene>
    <name evidence="17" type="ORF">D4764_21G0001730</name>
</gene>
<feature type="transmembrane region" description="Helical" evidence="15">
    <location>
        <begin position="94"/>
        <end position="118"/>
    </location>
</feature>
<evidence type="ECO:0000256" key="13">
    <source>
        <dbReference type="ARBA" id="ARBA00023264"/>
    </source>
</evidence>
<evidence type="ECO:0000256" key="2">
    <source>
        <dbReference type="ARBA" id="ARBA00004916"/>
    </source>
</evidence>
<evidence type="ECO:0000256" key="3">
    <source>
        <dbReference type="ARBA" id="ARBA00005189"/>
    </source>
</evidence>
<sequence>MAATASPSTSRKDIVSHKLHFRMINEQQVDDISIEFFYKPHTITLLTVTVLSLMYFAFARNDENSDNNLRVGLLVVVSFFLVISVLAFPNGLSVMYFLFLVFLIFLNWDQVKTLMYWLDPTLRYATREADVMEYAVNCTVITWERILSHFDIFAFGHFGGWAMKALLIRSYGLCWTISITWELTELFFMHLLPNFAECWWDQVILDILLCNGGGIWLGMTVCRFLEMRTYSWASIKEIHSTTGKIKRVVLQFTPASWTYVRWLDPKSSSQRLTELNTFFLKHIFIFQASHPLSWCRILLIGVITAPTVRQYYAYLTDTQCKRVGTQCWVFGAIAFLEALACVKFGHDLFSKTQIRSVLLWLLCLALITLLCLYGMVWYEQNKMKTCYAQSEDCDDHSVVASCRVARKYVAAQQDSESNVQPTKHRRRNRSALSCGEKRQSTN</sequence>
<dbReference type="EMBL" id="RHFK02000014">
    <property type="protein sequence ID" value="TWW65273.1"/>
    <property type="molecule type" value="Genomic_DNA"/>
</dbReference>
<organism evidence="17 18">
    <name type="scientific">Takifugu flavidus</name>
    <name type="common">sansaifugu</name>
    <dbReference type="NCBI Taxonomy" id="433684"/>
    <lineage>
        <taxon>Eukaryota</taxon>
        <taxon>Metazoa</taxon>
        <taxon>Chordata</taxon>
        <taxon>Craniata</taxon>
        <taxon>Vertebrata</taxon>
        <taxon>Euteleostomi</taxon>
        <taxon>Actinopterygii</taxon>
        <taxon>Neopterygii</taxon>
        <taxon>Teleostei</taxon>
        <taxon>Neoteleostei</taxon>
        <taxon>Acanthomorphata</taxon>
        <taxon>Eupercaria</taxon>
        <taxon>Tetraodontiformes</taxon>
        <taxon>Tetradontoidea</taxon>
        <taxon>Tetraodontidae</taxon>
        <taxon>Takifugu</taxon>
    </lineage>
</organism>
<dbReference type="Pfam" id="PF03034">
    <property type="entry name" value="PSS"/>
    <property type="match status" value="1"/>
</dbReference>
<keyword evidence="10 15" id="KW-0443">Lipid metabolism</keyword>
<dbReference type="GO" id="GO:0006659">
    <property type="term" value="P:phosphatidylserine biosynthetic process"/>
    <property type="evidence" value="ECO:0007669"/>
    <property type="project" value="UniProtKB-UniRule"/>
</dbReference>
<feature type="region of interest" description="Disordered" evidence="16">
    <location>
        <begin position="414"/>
        <end position="442"/>
    </location>
</feature>
<dbReference type="GO" id="GO:0106245">
    <property type="term" value="F:L-serine-phosphatidylethanolamine phosphatidyltransferase activity"/>
    <property type="evidence" value="ECO:0007669"/>
    <property type="project" value="UniProtKB-UniRule"/>
</dbReference>
<dbReference type="GO" id="GO:0005789">
    <property type="term" value="C:endoplasmic reticulum membrane"/>
    <property type="evidence" value="ECO:0007669"/>
    <property type="project" value="UniProtKB-SubCell"/>
</dbReference>
<keyword evidence="6 15" id="KW-0808">Transferase</keyword>
<dbReference type="InterPro" id="IPR004277">
    <property type="entry name" value="PSS"/>
</dbReference>
<evidence type="ECO:0000256" key="7">
    <source>
        <dbReference type="ARBA" id="ARBA00022692"/>
    </source>
</evidence>
<keyword evidence="7 15" id="KW-0812">Transmembrane</keyword>
<evidence type="ECO:0000256" key="14">
    <source>
        <dbReference type="ARBA" id="ARBA00023686"/>
    </source>
</evidence>
<evidence type="ECO:0000313" key="17">
    <source>
        <dbReference type="EMBL" id="TWW65273.1"/>
    </source>
</evidence>
<comment type="subcellular location">
    <subcellularLocation>
        <location evidence="1 15">Endoplasmic reticulum membrane</location>
        <topology evidence="1 15">Multi-pass membrane protein</topology>
    </subcellularLocation>
</comment>
<evidence type="ECO:0000256" key="10">
    <source>
        <dbReference type="ARBA" id="ARBA00023098"/>
    </source>
</evidence>
<keyword evidence="18" id="KW-1185">Reference proteome</keyword>
<feature type="transmembrane region" description="Helical" evidence="15">
    <location>
        <begin position="41"/>
        <end position="59"/>
    </location>
</feature>
<comment type="similarity">
    <text evidence="4 15">Belongs to the phosphatidyl serine synthase family.</text>
</comment>
<keyword evidence="5 15" id="KW-0444">Lipid biosynthesis</keyword>
<evidence type="ECO:0000256" key="6">
    <source>
        <dbReference type="ARBA" id="ARBA00022679"/>
    </source>
</evidence>
<keyword evidence="13 15" id="KW-1208">Phospholipid metabolism</keyword>
<dbReference type="Proteomes" id="UP000324091">
    <property type="component" value="Chromosome 21"/>
</dbReference>
<keyword evidence="11 15" id="KW-0472">Membrane</keyword>
<comment type="pathway">
    <text evidence="2 15">Phospholipid metabolism; phosphatidylserine biosynthesis.</text>
</comment>
<keyword evidence="9 15" id="KW-1133">Transmembrane helix</keyword>
<evidence type="ECO:0000256" key="8">
    <source>
        <dbReference type="ARBA" id="ARBA00022824"/>
    </source>
</evidence>
<dbReference type="AlphaFoldDB" id="A0A5C6NDK3"/>
<feature type="transmembrane region" description="Helical" evidence="15">
    <location>
        <begin position="204"/>
        <end position="225"/>
    </location>
</feature>
<protein>
    <recommendedName>
        <fullName evidence="15">Phosphatidylserine synthase</fullName>
        <ecNumber evidence="15">2.7.8.29</ecNumber>
    </recommendedName>
    <alternativeName>
        <fullName evidence="15">Serine-exchange enzyme</fullName>
    </alternativeName>
</protein>
<feature type="transmembrane region" description="Helical" evidence="15">
    <location>
        <begin position="71"/>
        <end position="88"/>
    </location>
</feature>
<comment type="pathway">
    <text evidence="3">Lipid metabolism.</text>
</comment>
<evidence type="ECO:0000256" key="9">
    <source>
        <dbReference type="ARBA" id="ARBA00022989"/>
    </source>
</evidence>
<keyword evidence="8 15" id="KW-0256">Endoplasmic reticulum</keyword>
<evidence type="ECO:0000256" key="15">
    <source>
        <dbReference type="RuleBase" id="RU368094"/>
    </source>
</evidence>
<reference evidence="17 18" key="1">
    <citation type="submission" date="2019-04" db="EMBL/GenBank/DDBJ databases">
        <title>Chromosome genome assembly for Takifugu flavidus.</title>
        <authorList>
            <person name="Xiao S."/>
        </authorList>
    </citation>
    <scope>NUCLEOTIDE SEQUENCE [LARGE SCALE GENOMIC DNA]</scope>
    <source>
        <strain evidence="17">HTHZ2018</strain>
        <tissue evidence="17">Muscle</tissue>
    </source>
</reference>
<evidence type="ECO:0000256" key="4">
    <source>
        <dbReference type="ARBA" id="ARBA00008671"/>
    </source>
</evidence>
<evidence type="ECO:0000256" key="1">
    <source>
        <dbReference type="ARBA" id="ARBA00004477"/>
    </source>
</evidence>
<dbReference type="PANTHER" id="PTHR15362:SF33">
    <property type="entry name" value="PHOSPHATIDYLSERINE SYNTHASE"/>
    <property type="match status" value="1"/>
</dbReference>
<feature type="transmembrane region" description="Helical" evidence="15">
    <location>
        <begin position="357"/>
        <end position="378"/>
    </location>
</feature>
<name>A0A5C6NDK3_9TELE</name>
<evidence type="ECO:0000313" key="18">
    <source>
        <dbReference type="Proteomes" id="UP000324091"/>
    </source>
</evidence>
<keyword evidence="12 15" id="KW-0594">Phospholipid biosynthesis</keyword>
<comment type="caution">
    <text evidence="17">The sequence shown here is derived from an EMBL/GenBank/DDBJ whole genome shotgun (WGS) entry which is preliminary data.</text>
</comment>
<feature type="transmembrane region" description="Helical" evidence="15">
    <location>
        <begin position="327"/>
        <end position="345"/>
    </location>
</feature>
<evidence type="ECO:0000256" key="16">
    <source>
        <dbReference type="SAM" id="MobiDB-lite"/>
    </source>
</evidence>